<dbReference type="SUPFAM" id="SSF55811">
    <property type="entry name" value="Nudix"/>
    <property type="match status" value="1"/>
</dbReference>
<comment type="cofactor">
    <cofactor evidence="2">
        <name>Mg(2+)</name>
        <dbReference type="ChEBI" id="CHEBI:18420"/>
    </cofactor>
</comment>
<evidence type="ECO:0000313" key="10">
    <source>
        <dbReference type="Proteomes" id="UP000245489"/>
    </source>
</evidence>
<dbReference type="GO" id="GO:0005829">
    <property type="term" value="C:cytosol"/>
    <property type="evidence" value="ECO:0007669"/>
    <property type="project" value="TreeGrafter"/>
</dbReference>
<dbReference type="CDD" id="cd24161">
    <property type="entry name" value="NUDIX_ADPRase_Ndx2"/>
    <property type="match status" value="1"/>
</dbReference>
<evidence type="ECO:0000259" key="8">
    <source>
        <dbReference type="PROSITE" id="PS51462"/>
    </source>
</evidence>
<comment type="similarity">
    <text evidence="3">Belongs to the Nudix hydrolase family. NudK subfamily.</text>
</comment>
<dbReference type="OrthoDB" id="9806150at2"/>
<evidence type="ECO:0000256" key="1">
    <source>
        <dbReference type="ARBA" id="ARBA00000847"/>
    </source>
</evidence>
<dbReference type="InterPro" id="IPR000086">
    <property type="entry name" value="NUDIX_hydrolase_dom"/>
</dbReference>
<gene>
    <name evidence="9" type="ORF">LV89_03794</name>
</gene>
<comment type="caution">
    <text evidence="9">The sequence shown here is derived from an EMBL/GenBank/DDBJ whole genome shotgun (WGS) entry which is preliminary data.</text>
</comment>
<protein>
    <recommendedName>
        <fullName evidence="4">GDP-mannose pyrophosphatase</fullName>
    </recommendedName>
    <alternativeName>
        <fullName evidence="6">GDP-mannose hydrolase</fullName>
    </alternativeName>
    <alternativeName>
        <fullName evidence="7">GDPMK</fullName>
    </alternativeName>
</protein>
<dbReference type="Pfam" id="PF00293">
    <property type="entry name" value="NUDIX"/>
    <property type="match status" value="1"/>
</dbReference>
<keyword evidence="5" id="KW-0378">Hydrolase</keyword>
<feature type="domain" description="Nudix hydrolase" evidence="8">
    <location>
        <begin position="44"/>
        <end position="172"/>
    </location>
</feature>
<dbReference type="RefSeq" id="WP_109744516.1">
    <property type="nucleotide sequence ID" value="NZ_QGGO01000025.1"/>
</dbReference>
<dbReference type="PROSITE" id="PS51462">
    <property type="entry name" value="NUDIX"/>
    <property type="match status" value="1"/>
</dbReference>
<sequence>MNIYENPWKKVSSREVYDNPWVNVRHEEVIKPNGQAGIYGVAHFKTKAAAVLPLDENNNTWLVGQYRYTLEEYSWEIPMGGGKLDGDSLDAAKRELKEETGMTAQKWTDLGKLHTSNSVTDEFGFMYLAEELTFGEAEPDDTEILVLKKVSLQEAVRMVMDSEITDSLSIATILKVARLKGI</sequence>
<evidence type="ECO:0000256" key="3">
    <source>
        <dbReference type="ARBA" id="ARBA00007275"/>
    </source>
</evidence>
<name>A0A316DUL2_9BACT</name>
<proteinExistence type="inferred from homology"/>
<dbReference type="Gene3D" id="3.90.79.10">
    <property type="entry name" value="Nucleoside Triphosphate Pyrophosphohydrolase"/>
    <property type="match status" value="1"/>
</dbReference>
<dbReference type="GO" id="GO:0016787">
    <property type="term" value="F:hydrolase activity"/>
    <property type="evidence" value="ECO:0007669"/>
    <property type="project" value="UniProtKB-KW"/>
</dbReference>
<dbReference type="AlphaFoldDB" id="A0A316DUL2"/>
<dbReference type="InterPro" id="IPR015797">
    <property type="entry name" value="NUDIX_hydrolase-like_dom_sf"/>
</dbReference>
<evidence type="ECO:0000313" key="9">
    <source>
        <dbReference type="EMBL" id="PWK20253.1"/>
    </source>
</evidence>
<comment type="catalytic activity">
    <reaction evidence="1">
        <text>GDP-alpha-D-mannose + H2O = alpha-D-mannose 1-phosphate + GMP + 2 H(+)</text>
        <dbReference type="Rhea" id="RHEA:27978"/>
        <dbReference type="ChEBI" id="CHEBI:15377"/>
        <dbReference type="ChEBI" id="CHEBI:15378"/>
        <dbReference type="ChEBI" id="CHEBI:57527"/>
        <dbReference type="ChEBI" id="CHEBI:58115"/>
        <dbReference type="ChEBI" id="CHEBI:58409"/>
    </reaction>
</comment>
<dbReference type="EMBL" id="QGGO01000025">
    <property type="protein sequence ID" value="PWK20253.1"/>
    <property type="molecule type" value="Genomic_DNA"/>
</dbReference>
<dbReference type="Proteomes" id="UP000245489">
    <property type="component" value="Unassembled WGS sequence"/>
</dbReference>
<organism evidence="9 10">
    <name type="scientific">Arcicella aurantiaca</name>
    <dbReference type="NCBI Taxonomy" id="591202"/>
    <lineage>
        <taxon>Bacteria</taxon>
        <taxon>Pseudomonadati</taxon>
        <taxon>Bacteroidota</taxon>
        <taxon>Cytophagia</taxon>
        <taxon>Cytophagales</taxon>
        <taxon>Flectobacillaceae</taxon>
        <taxon>Arcicella</taxon>
    </lineage>
</organism>
<evidence type="ECO:0000256" key="5">
    <source>
        <dbReference type="ARBA" id="ARBA00022801"/>
    </source>
</evidence>
<evidence type="ECO:0000256" key="4">
    <source>
        <dbReference type="ARBA" id="ARBA00016377"/>
    </source>
</evidence>
<evidence type="ECO:0000256" key="6">
    <source>
        <dbReference type="ARBA" id="ARBA00032162"/>
    </source>
</evidence>
<dbReference type="GO" id="GO:0006753">
    <property type="term" value="P:nucleoside phosphate metabolic process"/>
    <property type="evidence" value="ECO:0007669"/>
    <property type="project" value="TreeGrafter"/>
</dbReference>
<dbReference type="PANTHER" id="PTHR11839:SF18">
    <property type="entry name" value="NUDIX HYDROLASE DOMAIN-CONTAINING PROTEIN"/>
    <property type="match status" value="1"/>
</dbReference>
<evidence type="ECO:0000256" key="7">
    <source>
        <dbReference type="ARBA" id="ARBA00032272"/>
    </source>
</evidence>
<dbReference type="GO" id="GO:0019693">
    <property type="term" value="P:ribose phosphate metabolic process"/>
    <property type="evidence" value="ECO:0007669"/>
    <property type="project" value="TreeGrafter"/>
</dbReference>
<dbReference type="PANTHER" id="PTHR11839">
    <property type="entry name" value="UDP/ADP-SUGAR PYROPHOSPHATASE"/>
    <property type="match status" value="1"/>
</dbReference>
<evidence type="ECO:0000256" key="2">
    <source>
        <dbReference type="ARBA" id="ARBA00001946"/>
    </source>
</evidence>
<keyword evidence="10" id="KW-1185">Reference proteome</keyword>
<reference evidence="9 10" key="1">
    <citation type="submission" date="2018-05" db="EMBL/GenBank/DDBJ databases">
        <title>Genomic Encyclopedia of Archaeal and Bacterial Type Strains, Phase II (KMG-II): from individual species to whole genera.</title>
        <authorList>
            <person name="Goeker M."/>
        </authorList>
    </citation>
    <scope>NUCLEOTIDE SEQUENCE [LARGE SCALE GENOMIC DNA]</scope>
    <source>
        <strain evidence="9 10">DSM 22214</strain>
    </source>
</reference>
<accession>A0A316DUL2</accession>